<gene>
    <name evidence="2" type="ORF">VNO77_22671</name>
</gene>
<name>A0AAN9L309_CANGL</name>
<accession>A0AAN9L309</accession>
<keyword evidence="3" id="KW-1185">Reference proteome</keyword>
<dbReference type="EMBL" id="JAYMYQ010000005">
    <property type="protein sequence ID" value="KAK7328560.1"/>
    <property type="molecule type" value="Genomic_DNA"/>
</dbReference>
<reference evidence="2 3" key="1">
    <citation type="submission" date="2024-01" db="EMBL/GenBank/DDBJ databases">
        <title>The genomes of 5 underutilized Papilionoideae crops provide insights into root nodulation and disease resistanc.</title>
        <authorList>
            <person name="Jiang F."/>
        </authorList>
    </citation>
    <scope>NUCLEOTIDE SEQUENCE [LARGE SCALE GENOMIC DNA]</scope>
    <source>
        <strain evidence="2">LVBAO_FW01</strain>
        <tissue evidence="2">Leaves</tissue>
    </source>
</reference>
<feature type="region of interest" description="Disordered" evidence="1">
    <location>
        <begin position="118"/>
        <end position="138"/>
    </location>
</feature>
<organism evidence="2 3">
    <name type="scientific">Canavalia gladiata</name>
    <name type="common">Sword bean</name>
    <name type="synonym">Dolichos gladiatus</name>
    <dbReference type="NCBI Taxonomy" id="3824"/>
    <lineage>
        <taxon>Eukaryota</taxon>
        <taxon>Viridiplantae</taxon>
        <taxon>Streptophyta</taxon>
        <taxon>Embryophyta</taxon>
        <taxon>Tracheophyta</taxon>
        <taxon>Spermatophyta</taxon>
        <taxon>Magnoliopsida</taxon>
        <taxon>eudicotyledons</taxon>
        <taxon>Gunneridae</taxon>
        <taxon>Pentapetalae</taxon>
        <taxon>rosids</taxon>
        <taxon>fabids</taxon>
        <taxon>Fabales</taxon>
        <taxon>Fabaceae</taxon>
        <taxon>Papilionoideae</taxon>
        <taxon>50 kb inversion clade</taxon>
        <taxon>NPAAA clade</taxon>
        <taxon>indigoferoid/millettioid clade</taxon>
        <taxon>Phaseoleae</taxon>
        <taxon>Canavalia</taxon>
    </lineage>
</organism>
<protein>
    <submittedName>
        <fullName evidence="2">Uncharacterized protein</fullName>
    </submittedName>
</protein>
<proteinExistence type="predicted"/>
<evidence type="ECO:0000313" key="2">
    <source>
        <dbReference type="EMBL" id="KAK7328560.1"/>
    </source>
</evidence>
<dbReference type="AlphaFoldDB" id="A0AAN9L309"/>
<sequence length="195" mass="21864">MSVLHAISFLYVLPTSLERLPTHNHSKEKPVVDVHNSHYEISIAWEVLGAHMPRAANIHVNLDSAINLRATAIAKTCLEPSPLTCVFVELNLSIESPNLTLDSFLALCLVNMMNDRRTTKSDQGTSSHVAKDKTTTNQRQLNFHPIEPAAWDHTQSPLTTQQQTSIILVASWLKEGMRFISVQWDQNFSITKALL</sequence>
<dbReference type="Proteomes" id="UP001367508">
    <property type="component" value="Unassembled WGS sequence"/>
</dbReference>
<evidence type="ECO:0000313" key="3">
    <source>
        <dbReference type="Proteomes" id="UP001367508"/>
    </source>
</evidence>
<evidence type="ECO:0000256" key="1">
    <source>
        <dbReference type="SAM" id="MobiDB-lite"/>
    </source>
</evidence>
<comment type="caution">
    <text evidence="2">The sequence shown here is derived from an EMBL/GenBank/DDBJ whole genome shotgun (WGS) entry which is preliminary data.</text>
</comment>